<gene>
    <name evidence="3" type="ORF">WJX84_008220</name>
</gene>
<dbReference type="Proteomes" id="UP001485043">
    <property type="component" value="Unassembled WGS sequence"/>
</dbReference>
<dbReference type="EMBL" id="JALJOV010000540">
    <property type="protein sequence ID" value="KAK9862913.1"/>
    <property type="molecule type" value="Genomic_DNA"/>
</dbReference>
<name>A0AAW1T0R1_9CHLO</name>
<feature type="region of interest" description="Disordered" evidence="1">
    <location>
        <begin position="127"/>
        <end position="146"/>
    </location>
</feature>
<dbReference type="AlphaFoldDB" id="A0AAW1T0R1"/>
<keyword evidence="4" id="KW-1185">Reference proteome</keyword>
<protein>
    <recommendedName>
        <fullName evidence="2">CH-like domain-containing protein</fullName>
    </recommendedName>
</protein>
<evidence type="ECO:0000259" key="2">
    <source>
        <dbReference type="Pfam" id="PF06294"/>
    </source>
</evidence>
<sequence length="290" mass="31046">MVQATESAGDIFGYSPPEVASLPNRDTLKWVQGLDLPVALRNPRRDVSNGLLVAGIFFRYFPEDVILTAFPNGTSAKCKQENWRLLKRISAKREIFFEDEIIKKIMQGEPGAATALLEGLHQQLGSRSVAHGAPGEAEPDHAGKGIDLNKSLSSALSLTRRASVSIGISGLRELSKSAANALAKQAAAPAKPGLTLDLPDEMAAPKLTPRLARRASLMNGRSGLAQPPSISEEDLDANPMGGLFPIQPVTGHDMGLETGPVTITALTSLADVIAWKRRLDERCSDAQQLQ</sequence>
<reference evidence="3 4" key="1">
    <citation type="journal article" date="2024" name="Nat. Commun.">
        <title>Phylogenomics reveals the evolutionary origins of lichenization in chlorophyte algae.</title>
        <authorList>
            <person name="Puginier C."/>
            <person name="Libourel C."/>
            <person name="Otte J."/>
            <person name="Skaloud P."/>
            <person name="Haon M."/>
            <person name="Grisel S."/>
            <person name="Petersen M."/>
            <person name="Berrin J.G."/>
            <person name="Delaux P.M."/>
            <person name="Dal Grande F."/>
            <person name="Keller J."/>
        </authorList>
    </citation>
    <scope>NUCLEOTIDE SEQUENCE [LARGE SCALE GENOMIC DNA]</scope>
    <source>
        <strain evidence="3 4">SAG 2523</strain>
    </source>
</reference>
<dbReference type="InterPro" id="IPR036872">
    <property type="entry name" value="CH_dom_sf"/>
</dbReference>
<accession>A0AAW1T0R1</accession>
<organism evidence="3 4">
    <name type="scientific">Apatococcus fuscideae</name>
    <dbReference type="NCBI Taxonomy" id="2026836"/>
    <lineage>
        <taxon>Eukaryota</taxon>
        <taxon>Viridiplantae</taxon>
        <taxon>Chlorophyta</taxon>
        <taxon>core chlorophytes</taxon>
        <taxon>Trebouxiophyceae</taxon>
        <taxon>Chlorellales</taxon>
        <taxon>Chlorellaceae</taxon>
        <taxon>Apatococcus</taxon>
    </lineage>
</organism>
<comment type="caution">
    <text evidence="3">The sequence shown here is derived from an EMBL/GenBank/DDBJ whole genome shotgun (WGS) entry which is preliminary data.</text>
</comment>
<dbReference type="Pfam" id="PF06294">
    <property type="entry name" value="CH_2"/>
    <property type="match status" value="1"/>
</dbReference>
<dbReference type="GO" id="GO:0008017">
    <property type="term" value="F:microtubule binding"/>
    <property type="evidence" value="ECO:0007669"/>
    <property type="project" value="TreeGrafter"/>
</dbReference>
<evidence type="ECO:0000313" key="4">
    <source>
        <dbReference type="Proteomes" id="UP001485043"/>
    </source>
</evidence>
<evidence type="ECO:0000313" key="3">
    <source>
        <dbReference type="EMBL" id="KAK9862913.1"/>
    </source>
</evidence>
<dbReference type="InterPro" id="IPR010441">
    <property type="entry name" value="CH_2"/>
</dbReference>
<evidence type="ECO:0000256" key="1">
    <source>
        <dbReference type="SAM" id="MobiDB-lite"/>
    </source>
</evidence>
<dbReference type="PANTHER" id="PTHR12509:SF8">
    <property type="entry name" value="SPERMATOGENESIS-ASSOCIATED PROTEIN 4"/>
    <property type="match status" value="1"/>
</dbReference>
<proteinExistence type="predicted"/>
<feature type="domain" description="CH-like" evidence="2">
    <location>
        <begin position="28"/>
        <end position="120"/>
    </location>
</feature>
<dbReference type="GO" id="GO:0005930">
    <property type="term" value="C:axoneme"/>
    <property type="evidence" value="ECO:0007669"/>
    <property type="project" value="TreeGrafter"/>
</dbReference>
<dbReference type="Gene3D" id="1.10.418.10">
    <property type="entry name" value="Calponin-like domain"/>
    <property type="match status" value="1"/>
</dbReference>
<dbReference type="PANTHER" id="PTHR12509">
    <property type="entry name" value="SPERMATOGENESIS-ASSOCIATED 4-RELATED"/>
    <property type="match status" value="1"/>
</dbReference>
<dbReference type="GO" id="GO:0051493">
    <property type="term" value="P:regulation of cytoskeleton organization"/>
    <property type="evidence" value="ECO:0007669"/>
    <property type="project" value="TreeGrafter"/>
</dbReference>
<dbReference type="InterPro" id="IPR052111">
    <property type="entry name" value="Spermatogenesis_Ciliary_MAP"/>
</dbReference>